<reference evidence="7 8" key="1">
    <citation type="journal article" date="2013" name="Curr. Biol.">
        <title>The Genome of the Foraminiferan Reticulomyxa filosa.</title>
        <authorList>
            <person name="Glockner G."/>
            <person name="Hulsmann N."/>
            <person name="Schleicher M."/>
            <person name="Noegel A.A."/>
            <person name="Eichinger L."/>
            <person name="Gallinger C."/>
            <person name="Pawlowski J."/>
            <person name="Sierra R."/>
            <person name="Euteneuer U."/>
            <person name="Pillet L."/>
            <person name="Moustafa A."/>
            <person name="Platzer M."/>
            <person name="Groth M."/>
            <person name="Szafranski K."/>
            <person name="Schliwa M."/>
        </authorList>
    </citation>
    <scope>NUCLEOTIDE SEQUENCE [LARGE SCALE GENOMIC DNA]</scope>
</reference>
<proteinExistence type="predicted"/>
<dbReference type="InterPro" id="IPR002781">
    <property type="entry name" value="TM_pro_TauE-like"/>
</dbReference>
<comment type="caution">
    <text evidence="7">The sequence shown here is derived from an EMBL/GenBank/DDBJ whole genome shotgun (WGS) entry which is preliminary data.</text>
</comment>
<dbReference type="GO" id="GO:0016020">
    <property type="term" value="C:membrane"/>
    <property type="evidence" value="ECO:0007669"/>
    <property type="project" value="UniProtKB-SubCell"/>
</dbReference>
<dbReference type="PANTHER" id="PTHR14255">
    <property type="entry name" value="CEREBLON"/>
    <property type="match status" value="1"/>
</dbReference>
<dbReference type="Proteomes" id="UP000023152">
    <property type="component" value="Unassembled WGS sequence"/>
</dbReference>
<protein>
    <recommendedName>
        <fullName evidence="9">Sulfite exporter TauE/SafE family protein</fullName>
    </recommendedName>
</protein>
<keyword evidence="2 6" id="KW-0812">Transmembrane</keyword>
<feature type="transmembrane region" description="Helical" evidence="6">
    <location>
        <begin position="61"/>
        <end position="86"/>
    </location>
</feature>
<evidence type="ECO:0000256" key="1">
    <source>
        <dbReference type="ARBA" id="ARBA00004141"/>
    </source>
</evidence>
<evidence type="ECO:0000313" key="7">
    <source>
        <dbReference type="EMBL" id="ETO18649.1"/>
    </source>
</evidence>
<feature type="transmembrane region" description="Helical" evidence="6">
    <location>
        <begin position="153"/>
        <end position="173"/>
    </location>
</feature>
<dbReference type="GO" id="GO:0016567">
    <property type="term" value="P:protein ubiquitination"/>
    <property type="evidence" value="ECO:0007669"/>
    <property type="project" value="TreeGrafter"/>
</dbReference>
<keyword evidence="8" id="KW-1185">Reference proteome</keyword>
<feature type="region of interest" description="Disordered" evidence="5">
    <location>
        <begin position="189"/>
        <end position="213"/>
    </location>
</feature>
<dbReference type="OrthoDB" id="434519at2759"/>
<feature type="compositionally biased region" description="Basic and acidic residues" evidence="5">
    <location>
        <begin position="189"/>
        <end position="203"/>
    </location>
</feature>
<evidence type="ECO:0000256" key="5">
    <source>
        <dbReference type="SAM" id="MobiDB-lite"/>
    </source>
</evidence>
<dbReference type="AlphaFoldDB" id="X6MYT3"/>
<sequence>MNEDCGTMTKYKVCSNHECVPCTTNSNCTINKHDECDKDSGHCELDTLFENYDVHKAATSVLIFLGSVVAAGGGLGGGGVFIPIFILVGGYDSKSASGLSLATIFGGSIVNLVMNFLQQHPNRRHRTLADLQTILIMEPMLLAGTSIGVLLNVILPGPILLALLVTVLGYVTYRTTKKGIEMWKQENEKRKIEQEKQRKKDAQDTASQSLLNI</sequence>
<dbReference type="EMBL" id="ASPP01014608">
    <property type="protein sequence ID" value="ETO18649.1"/>
    <property type="molecule type" value="Genomic_DNA"/>
</dbReference>
<dbReference type="Pfam" id="PF01925">
    <property type="entry name" value="TauE"/>
    <property type="match status" value="1"/>
</dbReference>
<dbReference type="OMA" id="TILIMEP"/>
<evidence type="ECO:0000256" key="4">
    <source>
        <dbReference type="ARBA" id="ARBA00023136"/>
    </source>
</evidence>
<keyword evidence="3 6" id="KW-1133">Transmembrane helix</keyword>
<feature type="compositionally biased region" description="Polar residues" evidence="5">
    <location>
        <begin position="204"/>
        <end position="213"/>
    </location>
</feature>
<gene>
    <name evidence="7" type="ORF">RFI_18613</name>
</gene>
<dbReference type="PANTHER" id="PTHR14255:SF3">
    <property type="entry name" value="SULFITE EXPORTER TAUE_SAFE FAMILY PROTEIN 5-RELATED"/>
    <property type="match status" value="1"/>
</dbReference>
<keyword evidence="4 6" id="KW-0472">Membrane</keyword>
<accession>X6MYT3</accession>
<evidence type="ECO:0008006" key="9">
    <source>
        <dbReference type="Google" id="ProtNLM"/>
    </source>
</evidence>
<evidence type="ECO:0000256" key="2">
    <source>
        <dbReference type="ARBA" id="ARBA00022692"/>
    </source>
</evidence>
<comment type="subcellular location">
    <subcellularLocation>
        <location evidence="1">Membrane</location>
        <topology evidence="1">Multi-pass membrane protein</topology>
    </subcellularLocation>
</comment>
<evidence type="ECO:0000256" key="3">
    <source>
        <dbReference type="ARBA" id="ARBA00022989"/>
    </source>
</evidence>
<feature type="transmembrane region" description="Helical" evidence="6">
    <location>
        <begin position="98"/>
        <end position="117"/>
    </location>
</feature>
<evidence type="ECO:0000256" key="6">
    <source>
        <dbReference type="SAM" id="Phobius"/>
    </source>
</evidence>
<organism evidence="7 8">
    <name type="scientific">Reticulomyxa filosa</name>
    <dbReference type="NCBI Taxonomy" id="46433"/>
    <lineage>
        <taxon>Eukaryota</taxon>
        <taxon>Sar</taxon>
        <taxon>Rhizaria</taxon>
        <taxon>Retaria</taxon>
        <taxon>Foraminifera</taxon>
        <taxon>Monothalamids</taxon>
        <taxon>Reticulomyxidae</taxon>
        <taxon>Reticulomyxa</taxon>
    </lineage>
</organism>
<dbReference type="GO" id="GO:0031464">
    <property type="term" value="C:Cul4A-RING E3 ubiquitin ligase complex"/>
    <property type="evidence" value="ECO:0007669"/>
    <property type="project" value="TreeGrafter"/>
</dbReference>
<evidence type="ECO:0000313" key="8">
    <source>
        <dbReference type="Proteomes" id="UP000023152"/>
    </source>
</evidence>
<name>X6MYT3_RETFI</name>